<dbReference type="OrthoDB" id="5428863at2759"/>
<protein>
    <recommendedName>
        <fullName evidence="1">Heterokaryon incompatibility domain-containing protein</fullName>
    </recommendedName>
</protein>
<keyword evidence="3" id="KW-1185">Reference proteome</keyword>
<evidence type="ECO:0000313" key="2">
    <source>
        <dbReference type="EMBL" id="KAF4946065.1"/>
    </source>
</evidence>
<dbReference type="InterPro" id="IPR010730">
    <property type="entry name" value="HET"/>
</dbReference>
<dbReference type="Pfam" id="PF06985">
    <property type="entry name" value="HET"/>
    <property type="match status" value="1"/>
</dbReference>
<reference evidence="2" key="1">
    <citation type="journal article" date="2020" name="BMC Genomics">
        <title>Correction to: Identification and distribution of gene clusters required for synthesis of sphingolipid metabolism inhibitors in diverse species of the filamentous fungus Fusarium.</title>
        <authorList>
            <person name="Kim H.S."/>
            <person name="Lohmar J.M."/>
            <person name="Busman M."/>
            <person name="Brown D.W."/>
            <person name="Naumann T.A."/>
            <person name="Divon H.H."/>
            <person name="Lysoe E."/>
            <person name="Uhlig S."/>
            <person name="Proctor R.H."/>
        </authorList>
    </citation>
    <scope>NUCLEOTIDE SEQUENCE</scope>
    <source>
        <strain evidence="2">NRRL 45417</strain>
    </source>
</reference>
<dbReference type="Proteomes" id="UP000604273">
    <property type="component" value="Unassembled WGS sequence"/>
</dbReference>
<evidence type="ECO:0000313" key="3">
    <source>
        <dbReference type="Proteomes" id="UP000604273"/>
    </source>
</evidence>
<name>A0A8H4SUS4_9HYPO</name>
<accession>A0A8H4SUS4</accession>
<dbReference type="AlphaFoldDB" id="A0A8H4SUS4"/>
<dbReference type="PANTHER" id="PTHR33112:SF1">
    <property type="entry name" value="HETEROKARYON INCOMPATIBILITY DOMAIN-CONTAINING PROTEIN"/>
    <property type="match status" value="1"/>
</dbReference>
<feature type="domain" description="Heterokaryon incompatibility" evidence="1">
    <location>
        <begin position="224"/>
        <end position="310"/>
    </location>
</feature>
<comment type="caution">
    <text evidence="2">The sequence shown here is derived from an EMBL/GenBank/DDBJ whole genome shotgun (WGS) entry which is preliminary data.</text>
</comment>
<gene>
    <name evidence="2" type="ORF">FGADI_11465</name>
</gene>
<reference evidence="2" key="2">
    <citation type="submission" date="2020-05" db="EMBL/GenBank/DDBJ databases">
        <authorList>
            <person name="Kim H.-S."/>
            <person name="Proctor R.H."/>
            <person name="Brown D.W."/>
        </authorList>
    </citation>
    <scope>NUCLEOTIDE SEQUENCE</scope>
    <source>
        <strain evidence="2">NRRL 45417</strain>
    </source>
</reference>
<sequence>MSNFPNKRRKLNQTPDLGSCCDRCRTLSRSAMIQKLANKKYYCVAEVPESQQELASSSCCICQSLAILKSDDSRTFLHALSAGWLFKGLTATRMSKLKLTDTVLLRLDSRKEKKETKIDKVMGSLIAVEPTKPTSEPFSSILPSQPWPRTIQYEQIKSWITYCNENHDDTCTSKEKTQLQPFKVIDCISYQYGEPIKPVSLPTNQEYAALSYVWGEDDKKQSGCIDQKQSEDSKKKEFEMMDKIYSQASFTIIAAAGRDSGDGLAGVTAPRDQQKKPLQIDDMQFRCLGKPPREKIQSTKWAERGWTYQEGFLSRRRIFFTNEQVVFQCNNMTCLESLSISMEALHIKSGRVLDDIQPLKIKPPDTSRKTIGDHIMGYSAKQLTKKEDSLDAFLGILSYYEAKYSWGQFLGNPIHDEEPHMINAWYHLKPATRVRKFPTWSWTGWRGRLKLTSRDNPEYKLELATLTGEIIHIDVYKKRRLVERPKLKPFIQLTGMVIDVSLEFIDWDNHKEDWTQGLQNGIWAALRLTDNITAYSLFYPDHESLVEKKHFFLPAMILESGTSSKEKNTIILVLQEGNGYYERAGLIRMASVTSPEAKDSGRENDVQPTVYKDASGCWSRHALTCERKKWVWLQAAEDRTFQVW</sequence>
<dbReference type="PANTHER" id="PTHR33112">
    <property type="entry name" value="DOMAIN PROTEIN, PUTATIVE-RELATED"/>
    <property type="match status" value="1"/>
</dbReference>
<evidence type="ECO:0000259" key="1">
    <source>
        <dbReference type="Pfam" id="PF06985"/>
    </source>
</evidence>
<organism evidence="2 3">
    <name type="scientific">Fusarium gaditjirri</name>
    <dbReference type="NCBI Taxonomy" id="282569"/>
    <lineage>
        <taxon>Eukaryota</taxon>
        <taxon>Fungi</taxon>
        <taxon>Dikarya</taxon>
        <taxon>Ascomycota</taxon>
        <taxon>Pezizomycotina</taxon>
        <taxon>Sordariomycetes</taxon>
        <taxon>Hypocreomycetidae</taxon>
        <taxon>Hypocreales</taxon>
        <taxon>Nectriaceae</taxon>
        <taxon>Fusarium</taxon>
        <taxon>Fusarium nisikadoi species complex</taxon>
    </lineage>
</organism>
<proteinExistence type="predicted"/>
<dbReference type="EMBL" id="JABFAI010000339">
    <property type="protein sequence ID" value="KAF4946065.1"/>
    <property type="molecule type" value="Genomic_DNA"/>
</dbReference>